<evidence type="ECO:0000256" key="1">
    <source>
        <dbReference type="ARBA" id="ARBA00001913"/>
    </source>
</evidence>
<dbReference type="GeneID" id="117364476"/>
<feature type="signal peptide" evidence="11">
    <location>
        <begin position="1"/>
        <end position="16"/>
    </location>
</feature>
<evidence type="ECO:0000256" key="11">
    <source>
        <dbReference type="SAM" id="SignalP"/>
    </source>
</evidence>
<dbReference type="SMART" id="SM00085">
    <property type="entry name" value="PA2c"/>
    <property type="match status" value="1"/>
</dbReference>
<feature type="domain" description="Phospholipase A2-like central" evidence="12">
    <location>
        <begin position="129"/>
        <end position="248"/>
    </location>
</feature>
<dbReference type="SUPFAM" id="SSF48619">
    <property type="entry name" value="Phospholipase A2, PLA2"/>
    <property type="match status" value="2"/>
</dbReference>
<evidence type="ECO:0000313" key="13">
    <source>
        <dbReference type="Proteomes" id="UP000515159"/>
    </source>
</evidence>
<dbReference type="AlphaFoldDB" id="A0A6P8RY44"/>
<dbReference type="GO" id="GO:0004623">
    <property type="term" value="F:phospholipase A2 activity"/>
    <property type="evidence" value="ECO:0007669"/>
    <property type="project" value="UniProtKB-EC"/>
</dbReference>
<evidence type="ECO:0000256" key="8">
    <source>
        <dbReference type="ARBA" id="ARBA00023098"/>
    </source>
</evidence>
<keyword evidence="4" id="KW-0964">Secreted</keyword>
<feature type="region of interest" description="Disordered" evidence="10">
    <location>
        <begin position="471"/>
        <end position="492"/>
    </location>
</feature>
<protein>
    <recommendedName>
        <fullName evidence="3">phospholipase A2</fullName>
        <ecNumber evidence="3">3.1.1.4</ecNumber>
    </recommendedName>
</protein>
<dbReference type="RefSeq" id="XP_033809586.1">
    <property type="nucleotide sequence ID" value="XM_033953695.1"/>
</dbReference>
<reference evidence="14" key="1">
    <citation type="submission" date="2025-08" db="UniProtKB">
        <authorList>
            <consortium name="RefSeq"/>
        </authorList>
    </citation>
    <scope>IDENTIFICATION</scope>
</reference>
<dbReference type="GO" id="GO:0005576">
    <property type="term" value="C:extracellular region"/>
    <property type="evidence" value="ECO:0007669"/>
    <property type="project" value="UniProtKB-SubCell"/>
</dbReference>
<evidence type="ECO:0000256" key="6">
    <source>
        <dbReference type="ARBA" id="ARBA00022801"/>
    </source>
</evidence>
<name>A0A6P8RY44_GEOSA</name>
<dbReference type="Proteomes" id="UP000515159">
    <property type="component" value="Chromosome 8"/>
</dbReference>
<dbReference type="InterPro" id="IPR033113">
    <property type="entry name" value="PLA2_histidine"/>
</dbReference>
<sequence length="648" mass="72045">MSPRALLLLWIPLLAAQPRPLLDRASTFCPLLRSGAGLRYLSFLHRGPDGLRLYQSTWAPGGRLLDCAVREEAELVEVYRAACAEGIGGGADGPGIGRQLRELRRSRCSRGPGARVRRAPLGEAEPGARRRTRRGWTVPGTLWCGAGDSAGNFTELGIFKGTDLCCREHDHCAERLTSFEYNYGVRNYRLHTISHCDCDYRFKKCLHDVNDTISTFVGITFFNLLEAPCLELEEKEECMEWNWWGTCNKYGPVPIASIKQQGIYNYTHPFSDKLDERYQPNRIDPNPPVGGSTTITSLGTESVEALSSDLEAERPRPKKMRKNQKLLRETGGSTSEETKLVSREGKKDHTAGTEPSLPTTMVPKIKTDAPAVSQPEAPGSPEPKVLSNHLDELHPLTEKPPPSKKPQSSMPENKKTPSSGSSLSTGKRDLQDSAVAGLDHPTTGQGEDGFPPPPEAPLTFTENKVLVNVKSDPIGNTSNRNHPSPHKDKVSQHSISKSCGCYRRLDQCEYKIAPNEMKFQLHNPDQTTLFHCNCTRRLAKFLRRTKGPNEVEDVLSDFVSPSCFTLEPLVTCKKEQETGMSCTTVPTAVLAKARHLRRAMKLLQKNESLRAPSKVKRQDRNPLKLYDTCLQRLGASLAQQEKLRTPPH</sequence>
<evidence type="ECO:0000256" key="9">
    <source>
        <dbReference type="ARBA" id="ARBA00023157"/>
    </source>
</evidence>
<dbReference type="PROSITE" id="PS00118">
    <property type="entry name" value="PA2_HIS"/>
    <property type="match status" value="1"/>
</dbReference>
<feature type="region of interest" description="Disordered" evidence="10">
    <location>
        <begin position="304"/>
        <end position="459"/>
    </location>
</feature>
<dbReference type="PANTHER" id="PTHR12253">
    <property type="entry name" value="RH14732P"/>
    <property type="match status" value="1"/>
</dbReference>
<dbReference type="CDD" id="cd04704">
    <property type="entry name" value="PLA2_bee_venom_like"/>
    <property type="match status" value="1"/>
</dbReference>
<accession>A0A6P8RY44</accession>
<dbReference type="GO" id="GO:0006644">
    <property type="term" value="P:phospholipid metabolic process"/>
    <property type="evidence" value="ECO:0007669"/>
    <property type="project" value="InterPro"/>
</dbReference>
<dbReference type="CTD" id="50487"/>
<keyword evidence="5" id="KW-0479">Metal-binding</keyword>
<keyword evidence="9" id="KW-1015">Disulfide bond</keyword>
<comment type="cofactor">
    <cofactor evidence="1">
        <name>Ca(2+)</name>
        <dbReference type="ChEBI" id="CHEBI:29108"/>
    </cofactor>
</comment>
<dbReference type="FunFam" id="1.20.90.10:FF:000002">
    <property type="entry name" value="Phospholipase A2 group III"/>
    <property type="match status" value="1"/>
</dbReference>
<keyword evidence="7" id="KW-0106">Calcium</keyword>
<dbReference type="GO" id="GO:0046872">
    <property type="term" value="F:metal ion binding"/>
    <property type="evidence" value="ECO:0007669"/>
    <property type="project" value="UniProtKB-KW"/>
</dbReference>
<feature type="compositionally biased region" description="Polar residues" evidence="10">
    <location>
        <begin position="416"/>
        <end position="425"/>
    </location>
</feature>
<dbReference type="EC" id="3.1.1.4" evidence="3"/>
<feature type="region of interest" description="Disordered" evidence="10">
    <location>
        <begin position="111"/>
        <end position="130"/>
    </location>
</feature>
<evidence type="ECO:0000313" key="14">
    <source>
        <dbReference type="RefSeq" id="XP_033809586.1"/>
    </source>
</evidence>
<gene>
    <name evidence="14" type="primary">PLA2G3</name>
</gene>
<dbReference type="GO" id="GO:0050482">
    <property type="term" value="P:arachidonate secretion"/>
    <property type="evidence" value="ECO:0007669"/>
    <property type="project" value="InterPro"/>
</dbReference>
<feature type="chain" id="PRO_5027887856" description="phospholipase A2" evidence="11">
    <location>
        <begin position="17"/>
        <end position="648"/>
    </location>
</feature>
<dbReference type="InterPro" id="IPR016090">
    <property type="entry name" value="PLA2-like_dom"/>
</dbReference>
<dbReference type="Gene3D" id="1.20.90.10">
    <property type="entry name" value="Phospholipase A2 domain"/>
    <property type="match status" value="2"/>
</dbReference>
<dbReference type="FunCoup" id="A0A6P8RY44">
    <property type="interactions" value="437"/>
</dbReference>
<evidence type="ECO:0000256" key="4">
    <source>
        <dbReference type="ARBA" id="ARBA00022525"/>
    </source>
</evidence>
<dbReference type="KEGG" id="gsh:117364476"/>
<evidence type="ECO:0000256" key="10">
    <source>
        <dbReference type="SAM" id="MobiDB-lite"/>
    </source>
</evidence>
<evidence type="ECO:0000256" key="7">
    <source>
        <dbReference type="ARBA" id="ARBA00022837"/>
    </source>
</evidence>
<feature type="compositionally biased region" description="Basic residues" evidence="10">
    <location>
        <begin position="316"/>
        <end position="325"/>
    </location>
</feature>
<dbReference type="OrthoDB" id="10059604at2759"/>
<comment type="subcellular location">
    <subcellularLocation>
        <location evidence="2">Secreted</location>
    </subcellularLocation>
</comment>
<evidence type="ECO:0000259" key="12">
    <source>
        <dbReference type="SMART" id="SM00085"/>
    </source>
</evidence>
<feature type="compositionally biased region" description="Basic and acidic residues" evidence="10">
    <location>
        <begin position="336"/>
        <end position="351"/>
    </location>
</feature>
<keyword evidence="11" id="KW-0732">Signal</keyword>
<keyword evidence="6" id="KW-0378">Hydrolase</keyword>
<keyword evidence="8" id="KW-0443">Lipid metabolism</keyword>
<evidence type="ECO:0000256" key="2">
    <source>
        <dbReference type="ARBA" id="ARBA00004613"/>
    </source>
</evidence>
<dbReference type="Pfam" id="PF05826">
    <property type="entry name" value="Phospholip_A2_2"/>
    <property type="match status" value="2"/>
</dbReference>
<organism evidence="13 14">
    <name type="scientific">Geotrypetes seraphini</name>
    <name type="common">Gaboon caecilian</name>
    <name type="synonym">Caecilia seraphini</name>
    <dbReference type="NCBI Taxonomy" id="260995"/>
    <lineage>
        <taxon>Eukaryota</taxon>
        <taxon>Metazoa</taxon>
        <taxon>Chordata</taxon>
        <taxon>Craniata</taxon>
        <taxon>Vertebrata</taxon>
        <taxon>Euteleostomi</taxon>
        <taxon>Amphibia</taxon>
        <taxon>Gymnophiona</taxon>
        <taxon>Geotrypetes</taxon>
    </lineage>
</organism>
<evidence type="ECO:0000256" key="5">
    <source>
        <dbReference type="ARBA" id="ARBA00022723"/>
    </source>
</evidence>
<dbReference type="InParanoid" id="A0A6P8RY44"/>
<keyword evidence="13" id="KW-1185">Reference proteome</keyword>
<proteinExistence type="predicted"/>
<evidence type="ECO:0000256" key="3">
    <source>
        <dbReference type="ARBA" id="ARBA00013278"/>
    </source>
</evidence>
<dbReference type="InterPro" id="IPR036444">
    <property type="entry name" value="PLipase_A2_dom_sf"/>
</dbReference>